<keyword evidence="1" id="KW-0732">Signal</keyword>
<feature type="chain" id="PRO_5032397759" evidence="1">
    <location>
        <begin position="20"/>
        <end position="323"/>
    </location>
</feature>
<name>A0A844G1N0_9BACT</name>
<organism evidence="2 3">
    <name type="scientific">Victivallis lenta</name>
    <dbReference type="NCBI Taxonomy" id="2606640"/>
    <lineage>
        <taxon>Bacteria</taxon>
        <taxon>Pseudomonadati</taxon>
        <taxon>Lentisphaerota</taxon>
        <taxon>Lentisphaeria</taxon>
        <taxon>Victivallales</taxon>
        <taxon>Victivallaceae</taxon>
        <taxon>Victivallis</taxon>
    </lineage>
</organism>
<reference evidence="2 3" key="1">
    <citation type="submission" date="2019-08" db="EMBL/GenBank/DDBJ databases">
        <title>In-depth cultivation of the pig gut microbiome towards novel bacterial diversity and tailored functional studies.</title>
        <authorList>
            <person name="Wylensek D."/>
            <person name="Hitch T.C.A."/>
            <person name="Clavel T."/>
        </authorList>
    </citation>
    <scope>NUCLEOTIDE SEQUENCE [LARGE SCALE GENOMIC DNA]</scope>
    <source>
        <strain evidence="2 3">BBE-744-WT-12</strain>
    </source>
</reference>
<dbReference type="Proteomes" id="UP000435649">
    <property type="component" value="Unassembled WGS sequence"/>
</dbReference>
<keyword evidence="3" id="KW-1185">Reference proteome</keyword>
<dbReference type="EMBL" id="VUNS01000006">
    <property type="protein sequence ID" value="MST96864.1"/>
    <property type="molecule type" value="Genomic_DNA"/>
</dbReference>
<evidence type="ECO:0000256" key="1">
    <source>
        <dbReference type="SAM" id="SignalP"/>
    </source>
</evidence>
<dbReference type="RefSeq" id="WP_154417639.1">
    <property type="nucleotide sequence ID" value="NZ_VUNS01000006.1"/>
</dbReference>
<feature type="signal peptide" evidence="1">
    <location>
        <begin position="1"/>
        <end position="19"/>
    </location>
</feature>
<evidence type="ECO:0000313" key="2">
    <source>
        <dbReference type="EMBL" id="MST96864.1"/>
    </source>
</evidence>
<dbReference type="AlphaFoldDB" id="A0A844G1N0"/>
<gene>
    <name evidence="2" type="ORF">FYJ85_07360</name>
</gene>
<evidence type="ECO:0000313" key="3">
    <source>
        <dbReference type="Proteomes" id="UP000435649"/>
    </source>
</evidence>
<accession>A0A844G1N0</accession>
<sequence length="323" mass="35944">MRWIKLIVLLVLSAVGARAAELFDCIPEQAALAVRMRTARFFAAEPLRALTESGDVSRIREELALIPWNGGLPDAVLLYFGATQSYAVLVECRTEPEELKRKILRKYEKNPNVSLRQLTERGFPVLRLSFTRPDKPGRIKNYDLVRLADDVVLMAGNRNPTPWETLDRRYSSAMGRQLRQAPEALLLFGVCDDPGKLGIDPLGMTRRMRSFSFSVFADAGRGIELAAEVQGTDSAAAQGLNTQFTLFSRLLFGAFFGAYPDLMRRCSSAVKLTVQQETLHLSANFSPETLAEIRTCYVNDSDRFNRTLESSLISGGSGKNGKK</sequence>
<proteinExistence type="predicted"/>
<protein>
    <submittedName>
        <fullName evidence="2">Uncharacterized protein</fullName>
    </submittedName>
</protein>
<comment type="caution">
    <text evidence="2">The sequence shown here is derived from an EMBL/GenBank/DDBJ whole genome shotgun (WGS) entry which is preliminary data.</text>
</comment>